<proteinExistence type="predicted"/>
<sequence length="91" mass="10353">MGVLARPMLVAGGDARTTRNLVVARRSQGRTERLPKHLDSYFNSPEDKLKSGAWKKVARKIARREKSLEEVINQLDWEAVFPLISNHQVLT</sequence>
<comment type="caution">
    <text evidence="1">The sequence shown here is derived from an EMBL/GenBank/DDBJ whole genome shotgun (WGS) entry which is preliminary data.</text>
</comment>
<evidence type="ECO:0000313" key="1">
    <source>
        <dbReference type="EMBL" id="KYC35024.1"/>
    </source>
</evidence>
<organism evidence="1 2">
    <name type="scientific">Scytonema hofmannii PCC 7110</name>
    <dbReference type="NCBI Taxonomy" id="128403"/>
    <lineage>
        <taxon>Bacteria</taxon>
        <taxon>Bacillati</taxon>
        <taxon>Cyanobacteriota</taxon>
        <taxon>Cyanophyceae</taxon>
        <taxon>Nostocales</taxon>
        <taxon>Scytonemataceae</taxon>
        <taxon>Scytonema</taxon>
    </lineage>
</organism>
<reference evidence="1 2" key="1">
    <citation type="journal article" date="2013" name="Genome Biol. Evol.">
        <title>Genomes of Stigonematalean cyanobacteria (subsection V) and the evolution of oxygenic photosynthesis from prokaryotes to plastids.</title>
        <authorList>
            <person name="Dagan T."/>
            <person name="Roettger M."/>
            <person name="Stucken K."/>
            <person name="Landan G."/>
            <person name="Koch R."/>
            <person name="Major P."/>
            <person name="Gould S.B."/>
            <person name="Goremykin V.V."/>
            <person name="Rippka R."/>
            <person name="Tandeau de Marsac N."/>
            <person name="Gugger M."/>
            <person name="Lockhart P.J."/>
            <person name="Allen J.F."/>
            <person name="Brune I."/>
            <person name="Maus I."/>
            <person name="Puhler A."/>
            <person name="Martin W.F."/>
        </authorList>
    </citation>
    <scope>NUCLEOTIDE SEQUENCE [LARGE SCALE GENOMIC DNA]</scope>
    <source>
        <strain evidence="1 2">PCC 7110</strain>
    </source>
</reference>
<dbReference type="EMBL" id="ANNX02000053">
    <property type="protein sequence ID" value="KYC35024.1"/>
    <property type="molecule type" value="Genomic_DNA"/>
</dbReference>
<name>A0A139WRF8_9CYAN</name>
<keyword evidence="2" id="KW-1185">Reference proteome</keyword>
<gene>
    <name evidence="1" type="ORF">WA1_09810</name>
</gene>
<evidence type="ECO:0000313" key="2">
    <source>
        <dbReference type="Proteomes" id="UP000076925"/>
    </source>
</evidence>
<accession>A0A139WRF8</accession>
<dbReference type="Proteomes" id="UP000076925">
    <property type="component" value="Unassembled WGS sequence"/>
</dbReference>
<dbReference type="AlphaFoldDB" id="A0A139WRF8"/>
<protein>
    <submittedName>
        <fullName evidence="1">Uncharacterized protein</fullName>
    </submittedName>
</protein>